<evidence type="ECO:0000313" key="3">
    <source>
        <dbReference type="Proteomes" id="UP001165378"/>
    </source>
</evidence>
<comment type="caution">
    <text evidence="2">The sequence shown here is derived from an EMBL/GenBank/DDBJ whole genome shotgun (WGS) entry which is preliminary data.</text>
</comment>
<dbReference type="Pfam" id="PF08379">
    <property type="entry name" value="Bact_transglu_N"/>
    <property type="match status" value="1"/>
</dbReference>
<feature type="domain" description="Transglutaminase-like" evidence="1">
    <location>
        <begin position="173"/>
        <end position="240"/>
    </location>
</feature>
<dbReference type="InterPro" id="IPR038765">
    <property type="entry name" value="Papain-like_cys_pep_sf"/>
</dbReference>
<dbReference type="InterPro" id="IPR002931">
    <property type="entry name" value="Transglutaminase-like"/>
</dbReference>
<organism evidence="2 3">
    <name type="scientific">Yinghuangia soli</name>
    <dbReference type="NCBI Taxonomy" id="2908204"/>
    <lineage>
        <taxon>Bacteria</taxon>
        <taxon>Bacillati</taxon>
        <taxon>Actinomycetota</taxon>
        <taxon>Actinomycetes</taxon>
        <taxon>Kitasatosporales</taxon>
        <taxon>Streptomycetaceae</taxon>
        <taxon>Yinghuangia</taxon>
    </lineage>
</organism>
<dbReference type="Gene3D" id="3.10.620.30">
    <property type="match status" value="1"/>
</dbReference>
<dbReference type="RefSeq" id="WP_235053111.1">
    <property type="nucleotide sequence ID" value="NZ_JAKFHA010000009.1"/>
</dbReference>
<reference evidence="2" key="1">
    <citation type="submission" date="2022-01" db="EMBL/GenBank/DDBJ databases">
        <title>Genome-Based Taxonomic Classification of the Phylum Actinobacteria.</title>
        <authorList>
            <person name="Gao Y."/>
        </authorList>
    </citation>
    <scope>NUCLEOTIDE SEQUENCE</scope>
    <source>
        <strain evidence="2">KLBMP 8922</strain>
    </source>
</reference>
<dbReference type="Proteomes" id="UP001165378">
    <property type="component" value="Unassembled WGS sequence"/>
</dbReference>
<gene>
    <name evidence="2" type="ORF">LZ495_17180</name>
</gene>
<proteinExistence type="predicted"/>
<keyword evidence="3" id="KW-1185">Reference proteome</keyword>
<dbReference type="SMART" id="SM00460">
    <property type="entry name" value="TGc"/>
    <property type="match status" value="1"/>
</dbReference>
<protein>
    <submittedName>
        <fullName evidence="2">Transglutaminase family protein</fullName>
    </submittedName>
</protein>
<dbReference type="Pfam" id="PF01841">
    <property type="entry name" value="Transglut_core"/>
    <property type="match status" value="1"/>
</dbReference>
<dbReference type="AlphaFoldDB" id="A0AA41Q097"/>
<dbReference type="PANTHER" id="PTHR33490:SF6">
    <property type="entry name" value="SLL1049 PROTEIN"/>
    <property type="match status" value="1"/>
</dbReference>
<dbReference type="PANTHER" id="PTHR33490">
    <property type="entry name" value="BLR5614 PROTEIN-RELATED"/>
    <property type="match status" value="1"/>
</dbReference>
<evidence type="ECO:0000259" key="1">
    <source>
        <dbReference type="SMART" id="SM00460"/>
    </source>
</evidence>
<sequence>MTSTATGWRLGIRHVTEVAYTGSARSSFNEVRMAPLTLPTQTALESRVEISPPAHAWTYWDYWGTQVVAVDIPEPHERLRLTARATVETSPAPPLPAAPSWEVLRDTAARGPESEYSAATELTRVDEAVAAEARRLAGGLGPHEAAAAIAAWVHGQVAYVPGSTGVGTGAQQAYDQREGVCQDIAQLTVAMLRSAGLPARYVSGYFHPVPEAEPGETVAGQSHAWVEYRAGAWVALDPTNMVEVGVRHVVVGRGRDYADVPPFKGVYQGPPGEPPRVVVELTRLA</sequence>
<dbReference type="EMBL" id="JAKFHA010000009">
    <property type="protein sequence ID" value="MCF2528941.1"/>
    <property type="molecule type" value="Genomic_DNA"/>
</dbReference>
<name>A0AA41Q097_9ACTN</name>
<accession>A0AA41Q097</accession>
<dbReference type="InterPro" id="IPR013589">
    <property type="entry name" value="Bac_transglu_N"/>
</dbReference>
<evidence type="ECO:0000313" key="2">
    <source>
        <dbReference type="EMBL" id="MCF2528941.1"/>
    </source>
</evidence>
<dbReference type="SUPFAM" id="SSF54001">
    <property type="entry name" value="Cysteine proteinases"/>
    <property type="match status" value="1"/>
</dbReference>